<organism evidence="1">
    <name type="scientific">Iridovirus Liz-CrIV</name>
    <dbReference type="NCBI Taxonomy" id="2594309"/>
    <lineage>
        <taxon>Viruses</taxon>
        <taxon>Varidnaviria</taxon>
        <taxon>Bamfordvirae</taxon>
        <taxon>Nucleocytoviricota</taxon>
        <taxon>Megaviricetes</taxon>
        <taxon>Pimascovirales</taxon>
        <taxon>Pimascovirales incertae sedis</taxon>
        <taxon>Iridoviridae</taxon>
    </lineage>
</organism>
<dbReference type="EMBL" id="MN081869">
    <property type="protein sequence ID" value="QEA08191.1"/>
    <property type="molecule type" value="Genomic_DNA"/>
</dbReference>
<accession>A0A5B8RHV6</accession>
<evidence type="ECO:0000313" key="1">
    <source>
        <dbReference type="EMBL" id="QEA08191.1"/>
    </source>
</evidence>
<proteinExistence type="predicted"/>
<name>A0A5B8RHV6_9VIRU</name>
<sequence>MSQQTFKEKFIEELKKHSEHDFIKPLFYIGGDRGRHLNKYRTLFGEFPNNIERKNSCICTHHIE</sequence>
<reference evidence="1" key="1">
    <citation type="journal article" date="2019" name="Viruses">
        <title>Detection and Characterization of Invertebrate Iridoviruses Found in Reptiles and Prey Insects in Europe over the Past Two Decades.</title>
        <authorList>
            <person name="Papp T."/>
            <person name="Marschang R.E."/>
        </authorList>
    </citation>
    <scope>NUCLEOTIDE SEQUENCE</scope>
    <source>
        <strain evidence="1">Liz-CrIV</strain>
    </source>
</reference>
<protein>
    <submittedName>
        <fullName evidence="1">Uncharacterized protein</fullName>
    </submittedName>
</protein>